<dbReference type="AlphaFoldDB" id="A0AAD5IEN9"/>
<evidence type="ECO:0000313" key="1">
    <source>
        <dbReference type="EMBL" id="KAI9160906.1"/>
    </source>
</evidence>
<reference evidence="1" key="1">
    <citation type="journal article" date="2022" name="Plant J.">
        <title>Strategies of tolerance reflected in two North American maple genomes.</title>
        <authorList>
            <person name="McEvoy S.L."/>
            <person name="Sezen U.U."/>
            <person name="Trouern-Trend A."/>
            <person name="McMahon S.M."/>
            <person name="Schaberg P.G."/>
            <person name="Yang J."/>
            <person name="Wegrzyn J.L."/>
            <person name="Swenson N.G."/>
        </authorList>
    </citation>
    <scope>NUCLEOTIDE SEQUENCE</scope>
    <source>
        <strain evidence="1">91603</strain>
    </source>
</reference>
<dbReference type="Proteomes" id="UP001064489">
    <property type="component" value="Chromosome 2"/>
</dbReference>
<accession>A0AAD5IEN9</accession>
<comment type="caution">
    <text evidence="1">The sequence shown here is derived from an EMBL/GenBank/DDBJ whole genome shotgun (WGS) entry which is preliminary data.</text>
</comment>
<gene>
    <name evidence="1" type="ORF">LWI28_012653</name>
</gene>
<organism evidence="1 2">
    <name type="scientific">Acer negundo</name>
    <name type="common">Box elder</name>
    <dbReference type="NCBI Taxonomy" id="4023"/>
    <lineage>
        <taxon>Eukaryota</taxon>
        <taxon>Viridiplantae</taxon>
        <taxon>Streptophyta</taxon>
        <taxon>Embryophyta</taxon>
        <taxon>Tracheophyta</taxon>
        <taxon>Spermatophyta</taxon>
        <taxon>Magnoliopsida</taxon>
        <taxon>eudicotyledons</taxon>
        <taxon>Gunneridae</taxon>
        <taxon>Pentapetalae</taxon>
        <taxon>rosids</taxon>
        <taxon>malvids</taxon>
        <taxon>Sapindales</taxon>
        <taxon>Sapindaceae</taxon>
        <taxon>Hippocastanoideae</taxon>
        <taxon>Acereae</taxon>
        <taxon>Acer</taxon>
    </lineage>
</organism>
<reference evidence="1" key="2">
    <citation type="submission" date="2023-02" db="EMBL/GenBank/DDBJ databases">
        <authorList>
            <person name="Swenson N.G."/>
            <person name="Wegrzyn J.L."/>
            <person name="Mcevoy S.L."/>
        </authorList>
    </citation>
    <scope>NUCLEOTIDE SEQUENCE</scope>
    <source>
        <strain evidence="1">91603</strain>
        <tissue evidence="1">Leaf</tissue>
    </source>
</reference>
<sequence>MSNNMIISKWLRGRRGGGIADGEGGDKGTISLLRETMKFVKPLKLYEIAKTLNKRLISIDGGPSTIVCKCPEFGTLLDDNSGGAFTKELVKRLYTYGCLLPELFTFVDEFGSTVVGTEAY</sequence>
<name>A0AAD5IEN9_ACENE</name>
<protein>
    <submittedName>
        <fullName evidence="1">Uncharacterized protein</fullName>
    </submittedName>
</protein>
<evidence type="ECO:0000313" key="2">
    <source>
        <dbReference type="Proteomes" id="UP001064489"/>
    </source>
</evidence>
<dbReference type="EMBL" id="JAJSOW010000106">
    <property type="protein sequence ID" value="KAI9160906.1"/>
    <property type="molecule type" value="Genomic_DNA"/>
</dbReference>
<proteinExistence type="predicted"/>
<keyword evidence="2" id="KW-1185">Reference proteome</keyword>